<dbReference type="Proteomes" id="UP000659047">
    <property type="component" value="Unassembled WGS sequence"/>
</dbReference>
<sequence length="82" mass="9267">MAHTNCHLCTWPHLSALISPSSNSRLSNYSPADKKNFYVETERAESLKQAIMMSYEEWGSEGQGIKNIASHEHSMLTLLKTQ</sequence>
<gene>
    <name evidence="1" type="ORF">JJB97_03340</name>
</gene>
<dbReference type="RefSeq" id="WP_238712388.1">
    <property type="nucleotide sequence ID" value="NZ_JAEPBH010000006.1"/>
</dbReference>
<protein>
    <submittedName>
        <fullName evidence="1">Uncharacterized protein</fullName>
    </submittedName>
</protein>
<name>A0A8K0V564_9ENTR</name>
<evidence type="ECO:0000313" key="2">
    <source>
        <dbReference type="Proteomes" id="UP000659047"/>
    </source>
</evidence>
<organism evidence="1 2">
    <name type="scientific">Tenebrionibacter intestinalis</name>
    <dbReference type="NCBI Taxonomy" id="2799638"/>
    <lineage>
        <taxon>Bacteria</taxon>
        <taxon>Pseudomonadati</taxon>
        <taxon>Pseudomonadota</taxon>
        <taxon>Gammaproteobacteria</taxon>
        <taxon>Enterobacterales</taxon>
        <taxon>Enterobacteriaceae</taxon>
        <taxon>Tenebrionibacter/Tenebrionicola group</taxon>
        <taxon>Tenebrionibacter</taxon>
    </lineage>
</organism>
<reference evidence="1" key="1">
    <citation type="submission" date="2021-01" db="EMBL/GenBank/DDBJ databases">
        <title>Intestinitalea alba gen. nov., sp. nov., a novel genus of the family Enterobacteriaceae, isolated from the gut of the plastic-eating mealworm Tenebrio molitor L.</title>
        <authorList>
            <person name="Yang Y."/>
        </authorList>
    </citation>
    <scope>NUCLEOTIDE SEQUENCE</scope>
    <source>
        <strain evidence="1">BIT-L3</strain>
    </source>
</reference>
<dbReference type="AlphaFoldDB" id="A0A8K0V564"/>
<comment type="caution">
    <text evidence="1">The sequence shown here is derived from an EMBL/GenBank/DDBJ whole genome shotgun (WGS) entry which is preliminary data.</text>
</comment>
<keyword evidence="2" id="KW-1185">Reference proteome</keyword>
<dbReference type="EMBL" id="JAEPBH010000006">
    <property type="protein sequence ID" value="MBK4714387.1"/>
    <property type="molecule type" value="Genomic_DNA"/>
</dbReference>
<evidence type="ECO:0000313" key="1">
    <source>
        <dbReference type="EMBL" id="MBK4714387.1"/>
    </source>
</evidence>
<proteinExistence type="predicted"/>
<accession>A0A8K0V564</accession>